<name>W8AD80_CERCA</name>
<feature type="compositionally biased region" description="Polar residues" evidence="1">
    <location>
        <begin position="180"/>
        <end position="197"/>
    </location>
</feature>
<dbReference type="AlphaFoldDB" id="W8AD80"/>
<evidence type="ECO:0000313" key="2">
    <source>
        <dbReference type="EMBL" id="JAB85950.1"/>
    </source>
</evidence>
<feature type="compositionally biased region" description="Low complexity" evidence="1">
    <location>
        <begin position="211"/>
        <end position="223"/>
    </location>
</feature>
<dbReference type="EMBL" id="GAMC01020607">
    <property type="protein sequence ID" value="JAB85948.1"/>
    <property type="molecule type" value="mRNA"/>
</dbReference>
<proteinExistence type="evidence at transcript level"/>
<dbReference type="OrthoDB" id="9986177at2759"/>
<reference evidence="2" key="2">
    <citation type="journal article" date="2014" name="BMC Genomics">
        <title>A genomic perspective to assessing quality of mass-reared SIT flies used in Mediterranean fruit fly (Ceratitis capitata) eradication in California.</title>
        <authorList>
            <person name="Calla B."/>
            <person name="Hall B."/>
            <person name="Hou S."/>
            <person name="Geib S.M."/>
        </authorList>
    </citation>
    <scope>NUCLEOTIDE SEQUENCE</scope>
</reference>
<feature type="region of interest" description="Disordered" evidence="1">
    <location>
        <begin position="74"/>
        <end position="93"/>
    </location>
</feature>
<feature type="compositionally biased region" description="Polar residues" evidence="1">
    <location>
        <begin position="466"/>
        <end position="478"/>
    </location>
</feature>
<feature type="region of interest" description="Disordered" evidence="1">
    <location>
        <begin position="363"/>
        <end position="389"/>
    </location>
</feature>
<feature type="region of interest" description="Disordered" evidence="1">
    <location>
        <begin position="156"/>
        <end position="223"/>
    </location>
</feature>
<sequence>MIANYCDPKARTWYQWKSTRSLIDNSTIRNPTILTATTAPATMAYPQERSSSAENLAAEPIRRWSSSTAQLANSPHHLHHRPSIQHHPQQVHSSQIYRAVAKDNLPDVGHQMSAYCQAINSSSFNNSSSNSTNIKSLFGSHCSLCSINSNSSTNSQQFMDYNNSHSNSNSSRRSNSISSTQEIRSRSCSPTTQQLLENRQPLLVQYPHNRTTSNTTITTTTSNNNSSNCLPRIACNRCAVGRHLNNSMAVTTSASVPVPVPAPPPPHLRQLLRRHTVIPKWRTNCCSTQTVPVSMVAEPLRSENDDYVSHSVIANPPAMPAAIAVVQSVPASAQANIHSSHSAGCLTAALYNGAAARPVKQYEGDELAEEEKEEPRKSHHNDDDKLFDIEDNVKYETKNVCRRRGNRDNAERDADSESEAYSQITLSFVKRAADVAASARQLNEHDNNIYSDTQDGGDSGRDENFRNTVASGFTITAS</sequence>
<evidence type="ECO:0000256" key="1">
    <source>
        <dbReference type="SAM" id="MobiDB-lite"/>
    </source>
</evidence>
<feature type="compositionally biased region" description="Low complexity" evidence="1">
    <location>
        <begin position="162"/>
        <end position="179"/>
    </location>
</feature>
<reference evidence="2" key="1">
    <citation type="submission" date="2013-07" db="EMBL/GenBank/DDBJ databases">
        <authorList>
            <person name="Geib S."/>
        </authorList>
    </citation>
    <scope>NUCLEOTIDE SEQUENCE</scope>
</reference>
<dbReference type="EMBL" id="GAMC01020605">
    <property type="protein sequence ID" value="JAB85950.1"/>
    <property type="molecule type" value="mRNA"/>
</dbReference>
<feature type="region of interest" description="Disordered" evidence="1">
    <location>
        <begin position="440"/>
        <end position="478"/>
    </location>
</feature>
<dbReference type="EMBL" id="GAMC01020603">
    <property type="protein sequence ID" value="JAB85952.1"/>
    <property type="molecule type" value="mRNA"/>
</dbReference>
<organism evidence="2">
    <name type="scientific">Ceratitis capitata</name>
    <name type="common">Mediterranean fruit fly</name>
    <name type="synonym">Tephritis capitata</name>
    <dbReference type="NCBI Taxonomy" id="7213"/>
    <lineage>
        <taxon>Eukaryota</taxon>
        <taxon>Metazoa</taxon>
        <taxon>Ecdysozoa</taxon>
        <taxon>Arthropoda</taxon>
        <taxon>Hexapoda</taxon>
        <taxon>Insecta</taxon>
        <taxon>Pterygota</taxon>
        <taxon>Neoptera</taxon>
        <taxon>Endopterygota</taxon>
        <taxon>Diptera</taxon>
        <taxon>Brachycera</taxon>
        <taxon>Muscomorpha</taxon>
        <taxon>Tephritoidea</taxon>
        <taxon>Tephritidae</taxon>
        <taxon>Ceratitis</taxon>
        <taxon>Ceratitis</taxon>
    </lineage>
</organism>
<accession>W8AD80</accession>
<protein>
    <submittedName>
        <fullName evidence="2">Uncharacterized protein</fullName>
    </submittedName>
</protein>
<feature type="compositionally biased region" description="Basic and acidic residues" evidence="1">
    <location>
        <begin position="373"/>
        <end position="389"/>
    </location>
</feature>